<dbReference type="eggNOG" id="ENOG502T2NP">
    <property type="taxonomic scope" value="Eukaryota"/>
</dbReference>
<sequence length="153" mass="17066">MESELQNTSRPAAVVAALEKKKVARQSDEKLLKRSDKYGKITWVELPTQKEHFPPQATIALVVDVPENKGAIKVYERKNDEYVGMVGSAYANSMVIIEWNEGWWFRVVGSIRVGYITNKDDRSEEGHGGQVVEEEGHGGQVAEEEGHSGKPEV</sequence>
<feature type="region of interest" description="Disordered" evidence="1">
    <location>
        <begin position="119"/>
        <end position="153"/>
    </location>
</feature>
<gene>
    <name evidence="3" type="primary">20354014</name>
    <name evidence="2" type="ORF">GGTG_13556</name>
</gene>
<dbReference type="EnsemblFungi" id="EJT68892">
    <property type="protein sequence ID" value="EJT68892"/>
    <property type="gene ID" value="GGTG_13556"/>
</dbReference>
<dbReference type="Proteomes" id="UP000006039">
    <property type="component" value="Unassembled WGS sequence"/>
</dbReference>
<name>J3PJ74_GAET3</name>
<feature type="compositionally biased region" description="Basic and acidic residues" evidence="1">
    <location>
        <begin position="144"/>
        <end position="153"/>
    </location>
</feature>
<dbReference type="VEuPathDB" id="FungiDB:GGTG_13556"/>
<protein>
    <submittedName>
        <fullName evidence="2 3">Uncharacterized protein</fullName>
    </submittedName>
</protein>
<reference evidence="2" key="2">
    <citation type="submission" date="2010-07" db="EMBL/GenBank/DDBJ databases">
        <authorList>
            <consortium name="The Broad Institute Genome Sequencing Platform"/>
            <consortium name="Broad Institute Genome Sequencing Center for Infectious Disease"/>
            <person name="Ma L.-J."/>
            <person name="Dead R."/>
            <person name="Young S."/>
            <person name="Zeng Q."/>
            <person name="Koehrsen M."/>
            <person name="Alvarado L."/>
            <person name="Berlin A."/>
            <person name="Chapman S.B."/>
            <person name="Chen Z."/>
            <person name="Freedman E."/>
            <person name="Gellesch M."/>
            <person name="Goldberg J."/>
            <person name="Griggs A."/>
            <person name="Gujja S."/>
            <person name="Heilman E.R."/>
            <person name="Heiman D."/>
            <person name="Hepburn T."/>
            <person name="Howarth C."/>
            <person name="Jen D."/>
            <person name="Larson L."/>
            <person name="Mehta T."/>
            <person name="Neiman D."/>
            <person name="Pearson M."/>
            <person name="Roberts A."/>
            <person name="Saif S."/>
            <person name="Shea T."/>
            <person name="Shenoy N."/>
            <person name="Sisk P."/>
            <person name="Stolte C."/>
            <person name="Sykes S."/>
            <person name="Walk T."/>
            <person name="White J."/>
            <person name="Yandava C."/>
            <person name="Haas B."/>
            <person name="Nusbaum C."/>
            <person name="Birren B."/>
        </authorList>
    </citation>
    <scope>NUCLEOTIDE SEQUENCE</scope>
    <source>
        <strain evidence="2">R3-111a-1</strain>
    </source>
</reference>
<keyword evidence="4" id="KW-1185">Reference proteome</keyword>
<reference evidence="2" key="3">
    <citation type="submission" date="2010-09" db="EMBL/GenBank/DDBJ databases">
        <title>Annotation of Gaeumannomyces graminis var. tritici R3-111a-1.</title>
        <authorList>
            <consortium name="The Broad Institute Genome Sequencing Platform"/>
            <person name="Ma L.-J."/>
            <person name="Dead R."/>
            <person name="Young S.K."/>
            <person name="Zeng Q."/>
            <person name="Gargeya S."/>
            <person name="Fitzgerald M."/>
            <person name="Haas B."/>
            <person name="Abouelleil A."/>
            <person name="Alvarado L."/>
            <person name="Arachchi H.M."/>
            <person name="Berlin A."/>
            <person name="Brown A."/>
            <person name="Chapman S.B."/>
            <person name="Chen Z."/>
            <person name="Dunbar C."/>
            <person name="Freedman E."/>
            <person name="Gearin G."/>
            <person name="Gellesch M."/>
            <person name="Goldberg J."/>
            <person name="Griggs A."/>
            <person name="Gujja S."/>
            <person name="Heiman D."/>
            <person name="Howarth C."/>
            <person name="Larson L."/>
            <person name="Lui A."/>
            <person name="MacDonald P.J.P."/>
            <person name="Mehta T."/>
            <person name="Montmayeur A."/>
            <person name="Murphy C."/>
            <person name="Neiman D."/>
            <person name="Pearson M."/>
            <person name="Priest M."/>
            <person name="Roberts A."/>
            <person name="Saif S."/>
            <person name="Shea T."/>
            <person name="Shenoy N."/>
            <person name="Sisk P."/>
            <person name="Stolte C."/>
            <person name="Sykes S."/>
            <person name="Yandava C."/>
            <person name="Wortman J."/>
            <person name="Nusbaum C."/>
            <person name="Birren B."/>
        </authorList>
    </citation>
    <scope>NUCLEOTIDE SEQUENCE</scope>
    <source>
        <strain evidence="2">R3-111a-1</strain>
    </source>
</reference>
<evidence type="ECO:0000313" key="2">
    <source>
        <dbReference type="EMBL" id="EJT68892.1"/>
    </source>
</evidence>
<dbReference type="EMBL" id="GL385410">
    <property type="protein sequence ID" value="EJT68892.1"/>
    <property type="molecule type" value="Genomic_DNA"/>
</dbReference>
<dbReference type="GeneID" id="20354014"/>
<evidence type="ECO:0000313" key="3">
    <source>
        <dbReference type="EnsemblFungi" id="EJT68892"/>
    </source>
</evidence>
<accession>J3PJ74</accession>
<dbReference type="AlphaFoldDB" id="J3PJ74"/>
<dbReference type="HOGENOM" id="CLU_1713360_0_0_1"/>
<organism evidence="2">
    <name type="scientific">Gaeumannomyces tritici (strain R3-111a-1)</name>
    <name type="common">Wheat and barley take-all root rot fungus</name>
    <name type="synonym">Gaeumannomyces graminis var. tritici</name>
    <dbReference type="NCBI Taxonomy" id="644352"/>
    <lineage>
        <taxon>Eukaryota</taxon>
        <taxon>Fungi</taxon>
        <taxon>Dikarya</taxon>
        <taxon>Ascomycota</taxon>
        <taxon>Pezizomycotina</taxon>
        <taxon>Sordariomycetes</taxon>
        <taxon>Sordariomycetidae</taxon>
        <taxon>Magnaporthales</taxon>
        <taxon>Magnaporthaceae</taxon>
        <taxon>Gaeumannomyces</taxon>
    </lineage>
</organism>
<reference evidence="4" key="1">
    <citation type="submission" date="2010-07" db="EMBL/GenBank/DDBJ databases">
        <title>The genome sequence of Gaeumannomyces graminis var. tritici strain R3-111a-1.</title>
        <authorList>
            <consortium name="The Broad Institute Genome Sequencing Platform"/>
            <person name="Ma L.-J."/>
            <person name="Dead R."/>
            <person name="Young S."/>
            <person name="Zeng Q."/>
            <person name="Koehrsen M."/>
            <person name="Alvarado L."/>
            <person name="Berlin A."/>
            <person name="Chapman S.B."/>
            <person name="Chen Z."/>
            <person name="Freedman E."/>
            <person name="Gellesch M."/>
            <person name="Goldberg J."/>
            <person name="Griggs A."/>
            <person name="Gujja S."/>
            <person name="Heilman E.R."/>
            <person name="Heiman D."/>
            <person name="Hepburn T."/>
            <person name="Howarth C."/>
            <person name="Jen D."/>
            <person name="Larson L."/>
            <person name="Mehta T."/>
            <person name="Neiman D."/>
            <person name="Pearson M."/>
            <person name="Roberts A."/>
            <person name="Saif S."/>
            <person name="Shea T."/>
            <person name="Shenoy N."/>
            <person name="Sisk P."/>
            <person name="Stolte C."/>
            <person name="Sykes S."/>
            <person name="Walk T."/>
            <person name="White J."/>
            <person name="Yandava C."/>
            <person name="Haas B."/>
            <person name="Nusbaum C."/>
            <person name="Birren B."/>
        </authorList>
    </citation>
    <scope>NUCLEOTIDE SEQUENCE [LARGE SCALE GENOMIC DNA]</scope>
    <source>
        <strain evidence="4">R3-111a-1</strain>
    </source>
</reference>
<evidence type="ECO:0000313" key="4">
    <source>
        <dbReference type="Proteomes" id="UP000006039"/>
    </source>
</evidence>
<reference evidence="3" key="4">
    <citation type="journal article" date="2015" name="G3 (Bethesda)">
        <title>Genome sequences of three phytopathogenic species of the Magnaporthaceae family of fungi.</title>
        <authorList>
            <person name="Okagaki L.H."/>
            <person name="Nunes C.C."/>
            <person name="Sailsbery J."/>
            <person name="Clay B."/>
            <person name="Brown D."/>
            <person name="John T."/>
            <person name="Oh Y."/>
            <person name="Young N."/>
            <person name="Fitzgerald M."/>
            <person name="Haas B.J."/>
            <person name="Zeng Q."/>
            <person name="Young S."/>
            <person name="Adiconis X."/>
            <person name="Fan L."/>
            <person name="Levin J.Z."/>
            <person name="Mitchell T.K."/>
            <person name="Okubara P.A."/>
            <person name="Farman M.L."/>
            <person name="Kohn L.M."/>
            <person name="Birren B."/>
            <person name="Ma L.-J."/>
            <person name="Dean R.A."/>
        </authorList>
    </citation>
    <scope>NUCLEOTIDE SEQUENCE</scope>
    <source>
        <strain evidence="3">R3-111a-1</strain>
    </source>
</reference>
<reference evidence="3" key="5">
    <citation type="submission" date="2018-04" db="UniProtKB">
        <authorList>
            <consortium name="EnsemblFungi"/>
        </authorList>
    </citation>
    <scope>IDENTIFICATION</scope>
    <source>
        <strain evidence="3">R3-111a-1</strain>
    </source>
</reference>
<evidence type="ECO:0000256" key="1">
    <source>
        <dbReference type="SAM" id="MobiDB-lite"/>
    </source>
</evidence>
<proteinExistence type="predicted"/>
<dbReference type="OrthoDB" id="5228066at2759"/>
<dbReference type="RefSeq" id="XP_009229731.1">
    <property type="nucleotide sequence ID" value="XM_009231467.1"/>
</dbReference>